<name>A0AAW0FUU4_9APHY</name>
<organism evidence="2 3">
    <name type="scientific">Cerrena zonata</name>
    <dbReference type="NCBI Taxonomy" id="2478898"/>
    <lineage>
        <taxon>Eukaryota</taxon>
        <taxon>Fungi</taxon>
        <taxon>Dikarya</taxon>
        <taxon>Basidiomycota</taxon>
        <taxon>Agaricomycotina</taxon>
        <taxon>Agaricomycetes</taxon>
        <taxon>Polyporales</taxon>
        <taxon>Cerrenaceae</taxon>
        <taxon>Cerrena</taxon>
    </lineage>
</organism>
<comment type="caution">
    <text evidence="2">The sequence shown here is derived from an EMBL/GenBank/DDBJ whole genome shotgun (WGS) entry which is preliminary data.</text>
</comment>
<evidence type="ECO:0000256" key="1">
    <source>
        <dbReference type="SAM" id="Phobius"/>
    </source>
</evidence>
<keyword evidence="1" id="KW-0472">Membrane</keyword>
<dbReference type="EMBL" id="JASBNA010000034">
    <property type="protein sequence ID" value="KAK7682834.1"/>
    <property type="molecule type" value="Genomic_DNA"/>
</dbReference>
<keyword evidence="3" id="KW-1185">Reference proteome</keyword>
<feature type="transmembrane region" description="Helical" evidence="1">
    <location>
        <begin position="97"/>
        <end position="124"/>
    </location>
</feature>
<dbReference type="AlphaFoldDB" id="A0AAW0FUU4"/>
<evidence type="ECO:0000313" key="3">
    <source>
        <dbReference type="Proteomes" id="UP001385951"/>
    </source>
</evidence>
<evidence type="ECO:0000313" key="2">
    <source>
        <dbReference type="EMBL" id="KAK7682834.1"/>
    </source>
</evidence>
<reference evidence="2 3" key="1">
    <citation type="submission" date="2022-09" db="EMBL/GenBank/DDBJ databases">
        <authorList>
            <person name="Palmer J.M."/>
        </authorList>
    </citation>
    <scope>NUCLEOTIDE SEQUENCE [LARGE SCALE GENOMIC DNA]</scope>
    <source>
        <strain evidence="2 3">DSM 7382</strain>
    </source>
</reference>
<keyword evidence="1" id="KW-1133">Transmembrane helix</keyword>
<dbReference type="Proteomes" id="UP001385951">
    <property type="component" value="Unassembled WGS sequence"/>
</dbReference>
<accession>A0AAW0FUU4</accession>
<sequence length="147" mass="16292">MAFTSKKKQDGLVEEKKGEEEWKGVLRDLTNETKAYQDARKRKDNDVAAQHSERVHQLMLKAAEVHPDPTVKEKFKKDAEEWNKGDNKLKDIMSHPFVQGLAILLAAPFALAGGALFAAGALVYGTGKLIVGLGDALTFGQFRHWTS</sequence>
<gene>
    <name evidence="2" type="ORF">QCA50_014218</name>
</gene>
<protein>
    <submittedName>
        <fullName evidence="2">Uncharacterized protein</fullName>
    </submittedName>
</protein>
<proteinExistence type="predicted"/>
<keyword evidence="1" id="KW-0812">Transmembrane</keyword>